<comment type="similarity">
    <text evidence="2">Belongs to the binding-protein-dependent transport system permease family. HisMQ subfamily.</text>
</comment>
<keyword evidence="9 11" id="KW-0472">Membrane</keyword>
<proteinExistence type="inferred from homology"/>
<evidence type="ECO:0000256" key="8">
    <source>
        <dbReference type="ARBA" id="ARBA00022989"/>
    </source>
</evidence>
<feature type="transmembrane region" description="Helical" evidence="11">
    <location>
        <begin position="150"/>
        <end position="177"/>
    </location>
</feature>
<feature type="domain" description="ABC transmembrane type-1" evidence="12">
    <location>
        <begin position="19"/>
        <end position="216"/>
    </location>
</feature>
<dbReference type="PROSITE" id="PS50928">
    <property type="entry name" value="ABC_TM1"/>
    <property type="match status" value="1"/>
</dbReference>
<organism evidence="13 14">
    <name type="scientific">Neptuniibacter caesariensis</name>
    <dbReference type="NCBI Taxonomy" id="207954"/>
    <lineage>
        <taxon>Bacteria</taxon>
        <taxon>Pseudomonadati</taxon>
        <taxon>Pseudomonadota</taxon>
        <taxon>Gammaproteobacteria</taxon>
        <taxon>Oceanospirillales</taxon>
        <taxon>Oceanospirillaceae</taxon>
        <taxon>Neptuniibacter</taxon>
    </lineage>
</organism>
<feature type="transmembrane region" description="Helical" evidence="11">
    <location>
        <begin position="20"/>
        <end position="42"/>
    </location>
</feature>
<dbReference type="InterPro" id="IPR010065">
    <property type="entry name" value="AA_ABC_transptr_permease_3TM"/>
</dbReference>
<evidence type="ECO:0000259" key="12">
    <source>
        <dbReference type="PROSITE" id="PS50928"/>
    </source>
</evidence>
<accession>A0A2G6JRY8</accession>
<evidence type="ECO:0000256" key="9">
    <source>
        <dbReference type="ARBA" id="ARBA00023136"/>
    </source>
</evidence>
<dbReference type="GO" id="GO:0043190">
    <property type="term" value="C:ATP-binding cassette (ABC) transporter complex"/>
    <property type="evidence" value="ECO:0007669"/>
    <property type="project" value="InterPro"/>
</dbReference>
<keyword evidence="4" id="KW-1003">Cell membrane</keyword>
<dbReference type="Proteomes" id="UP000243469">
    <property type="component" value="Unassembled WGS sequence"/>
</dbReference>
<dbReference type="SUPFAM" id="SSF161098">
    <property type="entry name" value="MetI-like"/>
    <property type="match status" value="1"/>
</dbReference>
<keyword evidence="8 11" id="KW-1133">Transmembrane helix</keyword>
<name>A0A2G6JRY8_NEPCE</name>
<evidence type="ECO:0000256" key="4">
    <source>
        <dbReference type="ARBA" id="ARBA00022475"/>
    </source>
</evidence>
<dbReference type="GO" id="GO:0022857">
    <property type="term" value="F:transmembrane transporter activity"/>
    <property type="evidence" value="ECO:0007669"/>
    <property type="project" value="InterPro"/>
</dbReference>
<gene>
    <name evidence="13" type="ORF">CSA60_00750</name>
</gene>
<evidence type="ECO:0000256" key="2">
    <source>
        <dbReference type="ARBA" id="ARBA00010072"/>
    </source>
</evidence>
<feature type="transmembrane region" description="Helical" evidence="11">
    <location>
        <begin position="197"/>
        <end position="219"/>
    </location>
</feature>
<evidence type="ECO:0000256" key="11">
    <source>
        <dbReference type="RuleBase" id="RU363032"/>
    </source>
</evidence>
<dbReference type="InterPro" id="IPR035906">
    <property type="entry name" value="MetI-like_sf"/>
</dbReference>
<dbReference type="STRING" id="207954.MED92_09126"/>
<evidence type="ECO:0000256" key="1">
    <source>
        <dbReference type="ARBA" id="ARBA00004429"/>
    </source>
</evidence>
<evidence type="ECO:0000256" key="5">
    <source>
        <dbReference type="ARBA" id="ARBA00022519"/>
    </source>
</evidence>
<evidence type="ECO:0000313" key="14">
    <source>
        <dbReference type="Proteomes" id="UP000243469"/>
    </source>
</evidence>
<dbReference type="Pfam" id="PF00528">
    <property type="entry name" value="BPD_transp_1"/>
    <property type="match status" value="1"/>
</dbReference>
<comment type="caution">
    <text evidence="13">The sequence shown here is derived from an EMBL/GenBank/DDBJ whole genome shotgun (WGS) entry which is preliminary data.</text>
</comment>
<keyword evidence="5" id="KW-0997">Cell inner membrane</keyword>
<comment type="subcellular location">
    <subcellularLocation>
        <location evidence="1">Cell inner membrane</location>
        <topology evidence="1">Multi-pass membrane protein</topology>
    </subcellularLocation>
    <subcellularLocation>
        <location evidence="11">Cell membrane</location>
        <topology evidence="11">Multi-pass membrane protein</topology>
    </subcellularLocation>
</comment>
<reference evidence="13 14" key="1">
    <citation type="submission" date="2017-10" db="EMBL/GenBank/DDBJ databases">
        <title>Novel microbial diversity and functional potential in the marine mammal oral microbiome.</title>
        <authorList>
            <person name="Dudek N.K."/>
            <person name="Sun C.L."/>
            <person name="Burstein D."/>
            <person name="Kantor R.S."/>
            <person name="Aliaga Goltsman D.S."/>
            <person name="Bik E.M."/>
            <person name="Thomas B.C."/>
            <person name="Banfield J.F."/>
            <person name="Relman D.A."/>
        </authorList>
    </citation>
    <scope>NUCLEOTIDE SEQUENCE [LARGE SCALE GENOMIC DNA]</scope>
    <source>
        <strain evidence="13">DOLJORAL78_47_21</strain>
    </source>
</reference>
<keyword evidence="6 11" id="KW-0812">Transmembrane</keyword>
<evidence type="ECO:0000256" key="3">
    <source>
        <dbReference type="ARBA" id="ARBA00022448"/>
    </source>
</evidence>
<keyword evidence="7" id="KW-0029">Amino-acid transport</keyword>
<evidence type="ECO:0000313" key="13">
    <source>
        <dbReference type="EMBL" id="PIE25372.1"/>
    </source>
</evidence>
<dbReference type="GO" id="GO:0006865">
    <property type="term" value="P:amino acid transport"/>
    <property type="evidence" value="ECO:0007669"/>
    <property type="project" value="UniProtKB-KW"/>
</dbReference>
<dbReference type="CDD" id="cd06261">
    <property type="entry name" value="TM_PBP2"/>
    <property type="match status" value="1"/>
</dbReference>
<dbReference type="Gene3D" id="1.10.3720.10">
    <property type="entry name" value="MetI-like"/>
    <property type="match status" value="1"/>
</dbReference>
<dbReference type="EMBL" id="PDSH01000006">
    <property type="protein sequence ID" value="PIE25372.1"/>
    <property type="molecule type" value="Genomic_DNA"/>
</dbReference>
<dbReference type="InterPro" id="IPR000515">
    <property type="entry name" value="MetI-like"/>
</dbReference>
<feature type="transmembrane region" description="Helical" evidence="11">
    <location>
        <begin position="54"/>
        <end position="77"/>
    </location>
</feature>
<keyword evidence="3 11" id="KW-0813">Transport</keyword>
<dbReference type="PANTHER" id="PTHR30614">
    <property type="entry name" value="MEMBRANE COMPONENT OF AMINO ACID ABC TRANSPORTER"/>
    <property type="match status" value="1"/>
</dbReference>
<dbReference type="InterPro" id="IPR043429">
    <property type="entry name" value="ArtM/GltK/GlnP/TcyL/YhdX-like"/>
</dbReference>
<sequence length="245" mass="27834">MNWEWGVIVDYYPKLLQGALLTLELVLFSGLVGLILAIPLALMRVSKQPWIQAFPFAYIFFFRGTPLLIQIFLVYYGSSQFEFIRESALWPILREPYWCAIITFALHTAAYIAELLRGAIQSIPKGEIEAAKALGMSYPLMLRRIILPRAFGIMMPAYGNEVILMLKGSALASTITLLDLTGMARTIIARTYTPLEIFLAAGVIYLIISALLILLFRFLERHFNSHQHWPDEKPKDVDPQHIDST</sequence>
<dbReference type="PANTHER" id="PTHR30614:SF10">
    <property type="entry name" value="ARGININE ABC TRANSPORTER PERMEASE PROTEIN ARTM"/>
    <property type="match status" value="1"/>
</dbReference>
<dbReference type="AlphaFoldDB" id="A0A2G6JRY8"/>
<evidence type="ECO:0000256" key="6">
    <source>
        <dbReference type="ARBA" id="ARBA00022692"/>
    </source>
</evidence>
<dbReference type="NCBIfam" id="TIGR01726">
    <property type="entry name" value="HEQRo_perm_3TM"/>
    <property type="match status" value="1"/>
</dbReference>
<evidence type="ECO:0000256" key="10">
    <source>
        <dbReference type="ARBA" id="ARBA00040319"/>
    </source>
</evidence>
<protein>
    <recommendedName>
        <fullName evidence="10">Arginine ABC transporter permease protein ArtM</fullName>
    </recommendedName>
</protein>
<evidence type="ECO:0000256" key="7">
    <source>
        <dbReference type="ARBA" id="ARBA00022970"/>
    </source>
</evidence>